<keyword evidence="2" id="KW-1185">Reference proteome</keyword>
<name>A0AAW1A2W2_9HYME</name>
<protein>
    <submittedName>
        <fullName evidence="1">Uncharacterized protein</fullName>
    </submittedName>
</protein>
<proteinExistence type="predicted"/>
<evidence type="ECO:0000313" key="1">
    <source>
        <dbReference type="EMBL" id="KAK9304172.1"/>
    </source>
</evidence>
<dbReference type="Proteomes" id="UP001432146">
    <property type="component" value="Unassembled WGS sequence"/>
</dbReference>
<gene>
    <name evidence="1" type="ORF">QLX08_004336</name>
</gene>
<evidence type="ECO:0000313" key="2">
    <source>
        <dbReference type="Proteomes" id="UP001432146"/>
    </source>
</evidence>
<dbReference type="EMBL" id="JAWNGG020000065">
    <property type="protein sequence ID" value="KAK9304172.1"/>
    <property type="molecule type" value="Genomic_DNA"/>
</dbReference>
<reference evidence="1 2" key="1">
    <citation type="submission" date="2024-05" db="EMBL/GenBank/DDBJ databases">
        <title>The nuclear and mitochondrial genome assemblies of Tetragonisca angustula (Apidae: Meliponini), a tiny yet remarkable pollinator in the Neotropics.</title>
        <authorList>
            <person name="Ferrari R."/>
            <person name="Ricardo P.C."/>
            <person name="Dias F.C."/>
            <person name="Araujo N.S."/>
            <person name="Soares D.O."/>
            <person name="Zhou Q.-S."/>
            <person name="Zhu C.-D."/>
            <person name="Coutinho L."/>
            <person name="Airas M.C."/>
            <person name="Batista T.M."/>
        </authorList>
    </citation>
    <scope>NUCLEOTIDE SEQUENCE [LARGE SCALE GENOMIC DNA]</scope>
    <source>
        <strain evidence="1">ASF017062</strain>
        <tissue evidence="1">Abdomen</tissue>
    </source>
</reference>
<organism evidence="1 2">
    <name type="scientific">Tetragonisca angustula</name>
    <dbReference type="NCBI Taxonomy" id="166442"/>
    <lineage>
        <taxon>Eukaryota</taxon>
        <taxon>Metazoa</taxon>
        <taxon>Ecdysozoa</taxon>
        <taxon>Arthropoda</taxon>
        <taxon>Hexapoda</taxon>
        <taxon>Insecta</taxon>
        <taxon>Pterygota</taxon>
        <taxon>Neoptera</taxon>
        <taxon>Endopterygota</taxon>
        <taxon>Hymenoptera</taxon>
        <taxon>Apocrita</taxon>
        <taxon>Aculeata</taxon>
        <taxon>Apoidea</taxon>
        <taxon>Anthophila</taxon>
        <taxon>Apidae</taxon>
        <taxon>Tetragonisca</taxon>
    </lineage>
</organism>
<dbReference type="AlphaFoldDB" id="A0AAW1A2W2"/>
<accession>A0AAW1A2W2</accession>
<sequence>MVTRVLKKNRKAPKLSMTETRRLVENLFRSEFPEEGNGARVGEERSQVEVIVTTIEQVGNAITRLNTKKALVDGIPVAAIKEAFQTFPGNPNVDLCFKKWYFTSIWKEGRLVFISKGGWG</sequence>
<comment type="caution">
    <text evidence="1">The sequence shown here is derived from an EMBL/GenBank/DDBJ whole genome shotgun (WGS) entry which is preliminary data.</text>
</comment>